<accession>A0A3B1A914</accession>
<organism evidence="1">
    <name type="scientific">hydrothermal vent metagenome</name>
    <dbReference type="NCBI Taxonomy" id="652676"/>
    <lineage>
        <taxon>unclassified sequences</taxon>
        <taxon>metagenomes</taxon>
        <taxon>ecological metagenomes</taxon>
    </lineage>
</organism>
<protein>
    <recommendedName>
        <fullName evidence="2">DsrS</fullName>
    </recommendedName>
</protein>
<dbReference type="AlphaFoldDB" id="A0A3B1A914"/>
<evidence type="ECO:0000313" key="1">
    <source>
        <dbReference type="EMBL" id="VAW96107.1"/>
    </source>
</evidence>
<reference evidence="1" key="1">
    <citation type="submission" date="2018-06" db="EMBL/GenBank/DDBJ databases">
        <authorList>
            <person name="Zhirakovskaya E."/>
        </authorList>
    </citation>
    <scope>NUCLEOTIDE SEQUENCE</scope>
</reference>
<dbReference type="EMBL" id="UOFT01000051">
    <property type="protein sequence ID" value="VAW96107.1"/>
    <property type="molecule type" value="Genomic_DNA"/>
</dbReference>
<gene>
    <name evidence="1" type="ORF">MNBD_GAMMA23-553</name>
</gene>
<name>A0A3B1A914_9ZZZZ</name>
<proteinExistence type="predicted"/>
<evidence type="ECO:0008006" key="2">
    <source>
        <dbReference type="Google" id="ProtNLM"/>
    </source>
</evidence>
<sequence length="373" mass="41660">MELSAEDSLRMNVLLTQQLQAIRIDESKMIVYGLSDRGEAKVVLNPNCRDEQYIKQVKEFISTQVLGSPGGYPIYLRRWTRMGQAKHDSLERLLQLGEAEAVIAVVHAESLTDELARRAWWVMQTSANARCMLERDLVANGEMGEILAEFLVEFLPFEEQPKAMLDSIRLVLKPNLISEDTKQSLWKKGQRKNAFLAGFMRALPDHLPLQAAGHPAYADYTSKLAGMNQNPFAAQLLRCLSPQGQAFFKTALTVLKKPGNQDVAIELLVAIANYFSTIKPVDFVPSNVFETLPAKAHDYIADGKCGYTKAINEIIVALPDAQDLLKSMLVLAQLDIHLVNPIFARSDAMGTVMRKKLAPIFDPITDYVTKLIT</sequence>